<accession>A0A915KW60</accession>
<proteinExistence type="predicted"/>
<keyword evidence="2" id="KW-1185">Reference proteome</keyword>
<dbReference type="WBParaSite" id="nRc.2.0.1.t41780-RA">
    <property type="protein sequence ID" value="nRc.2.0.1.t41780-RA"/>
    <property type="gene ID" value="nRc.2.0.1.g41780"/>
</dbReference>
<dbReference type="AlphaFoldDB" id="A0A915KW60"/>
<evidence type="ECO:0000256" key="1">
    <source>
        <dbReference type="SAM" id="MobiDB-lite"/>
    </source>
</evidence>
<evidence type="ECO:0000313" key="3">
    <source>
        <dbReference type="WBParaSite" id="nRc.2.0.1.t41780-RA"/>
    </source>
</evidence>
<protein>
    <submittedName>
        <fullName evidence="3">Uncharacterized protein</fullName>
    </submittedName>
</protein>
<organism evidence="2 3">
    <name type="scientific">Romanomermis culicivorax</name>
    <name type="common">Nematode worm</name>
    <dbReference type="NCBI Taxonomy" id="13658"/>
    <lineage>
        <taxon>Eukaryota</taxon>
        <taxon>Metazoa</taxon>
        <taxon>Ecdysozoa</taxon>
        <taxon>Nematoda</taxon>
        <taxon>Enoplea</taxon>
        <taxon>Dorylaimia</taxon>
        <taxon>Mermithida</taxon>
        <taxon>Mermithoidea</taxon>
        <taxon>Mermithidae</taxon>
        <taxon>Romanomermis</taxon>
    </lineage>
</organism>
<feature type="compositionally biased region" description="Acidic residues" evidence="1">
    <location>
        <begin position="57"/>
        <end position="69"/>
    </location>
</feature>
<reference evidence="3" key="1">
    <citation type="submission" date="2022-11" db="UniProtKB">
        <authorList>
            <consortium name="WormBaseParasite"/>
        </authorList>
    </citation>
    <scope>IDENTIFICATION</scope>
</reference>
<feature type="region of interest" description="Disordered" evidence="1">
    <location>
        <begin position="43"/>
        <end position="72"/>
    </location>
</feature>
<feature type="compositionally biased region" description="Basic and acidic residues" evidence="1">
    <location>
        <begin position="43"/>
        <end position="56"/>
    </location>
</feature>
<name>A0A915KW60_ROMCU</name>
<sequence>MMLPRYPLQWPICIIYSYLQRRKLPPKLLPSNSFKNCSIEQPVRRSSTDEHEKFDENDTYLSNDDEFDNEERNKRLSTIYSRRDSDAPMTENEPKLFAAREKSDKFNRSSLCCDSPSKYEVDLRKNDFSGIKTMSLASAAAPASATPLAL</sequence>
<dbReference type="Proteomes" id="UP000887565">
    <property type="component" value="Unplaced"/>
</dbReference>
<evidence type="ECO:0000313" key="2">
    <source>
        <dbReference type="Proteomes" id="UP000887565"/>
    </source>
</evidence>